<dbReference type="RefSeq" id="XP_033584820.1">
    <property type="nucleotide sequence ID" value="XM_033724793.1"/>
</dbReference>
<evidence type="ECO:0000313" key="2">
    <source>
        <dbReference type="EMBL" id="KAF2817856.1"/>
    </source>
</evidence>
<evidence type="ECO:0000256" key="1">
    <source>
        <dbReference type="SAM" id="MobiDB-lite"/>
    </source>
</evidence>
<dbReference type="GeneID" id="54465686"/>
<keyword evidence="3" id="KW-1185">Reference proteome</keyword>
<reference evidence="2 4" key="1">
    <citation type="journal article" date="2020" name="Stud. Mycol.">
        <title>101 Dothideomycetes genomes: a test case for predicting lifestyles and emergence of pathogens.</title>
        <authorList>
            <person name="Haridas S."/>
            <person name="Albert R."/>
            <person name="Binder M."/>
            <person name="Bloem J."/>
            <person name="Labutti K."/>
            <person name="Salamov A."/>
            <person name="Andreopoulos B."/>
            <person name="Baker S."/>
            <person name="Barry K."/>
            <person name="Bills G."/>
            <person name="Bluhm B."/>
            <person name="Cannon C."/>
            <person name="Castanera R."/>
            <person name="Culley D."/>
            <person name="Daum C."/>
            <person name="Ezra D."/>
            <person name="Gonzalez J."/>
            <person name="Henrissat B."/>
            <person name="Kuo A."/>
            <person name="Liang C."/>
            <person name="Lipzen A."/>
            <person name="Lutzoni F."/>
            <person name="Magnuson J."/>
            <person name="Mondo S."/>
            <person name="Nolan M."/>
            <person name="Ohm R."/>
            <person name="Pangilinan J."/>
            <person name="Park H.-J."/>
            <person name="Ramirez L."/>
            <person name="Alfaro M."/>
            <person name="Sun H."/>
            <person name="Tritt A."/>
            <person name="Yoshinaga Y."/>
            <person name="Zwiers L.-H."/>
            <person name="Turgeon B."/>
            <person name="Goodwin S."/>
            <person name="Spatafora J."/>
            <person name="Crous P."/>
            <person name="Grigoriev I."/>
        </authorList>
    </citation>
    <scope>NUCLEOTIDE SEQUENCE</scope>
    <source>
        <strain evidence="2 4">CBS 304.34</strain>
    </source>
</reference>
<protein>
    <submittedName>
        <fullName evidence="2 4">Uncharacterized protein</fullName>
    </submittedName>
</protein>
<dbReference type="Proteomes" id="UP000504636">
    <property type="component" value="Unplaced"/>
</dbReference>
<reference evidence="4" key="2">
    <citation type="submission" date="2020-04" db="EMBL/GenBank/DDBJ databases">
        <authorList>
            <consortium name="NCBI Genome Project"/>
        </authorList>
    </citation>
    <scope>NUCLEOTIDE SEQUENCE</scope>
    <source>
        <strain evidence="4">CBS 304.34</strain>
    </source>
</reference>
<dbReference type="AlphaFoldDB" id="A0A6A6ZA18"/>
<dbReference type="EMBL" id="MU003692">
    <property type="protein sequence ID" value="KAF2817856.1"/>
    <property type="molecule type" value="Genomic_DNA"/>
</dbReference>
<evidence type="ECO:0000313" key="4">
    <source>
        <dbReference type="RefSeq" id="XP_033584820.1"/>
    </source>
</evidence>
<organism evidence="2">
    <name type="scientific">Mytilinidion resinicola</name>
    <dbReference type="NCBI Taxonomy" id="574789"/>
    <lineage>
        <taxon>Eukaryota</taxon>
        <taxon>Fungi</taxon>
        <taxon>Dikarya</taxon>
        <taxon>Ascomycota</taxon>
        <taxon>Pezizomycotina</taxon>
        <taxon>Dothideomycetes</taxon>
        <taxon>Pleosporomycetidae</taxon>
        <taxon>Mytilinidiales</taxon>
        <taxon>Mytilinidiaceae</taxon>
        <taxon>Mytilinidion</taxon>
    </lineage>
</organism>
<evidence type="ECO:0000313" key="3">
    <source>
        <dbReference type="Proteomes" id="UP000504636"/>
    </source>
</evidence>
<feature type="region of interest" description="Disordered" evidence="1">
    <location>
        <begin position="144"/>
        <end position="176"/>
    </location>
</feature>
<reference evidence="4" key="3">
    <citation type="submission" date="2025-04" db="UniProtKB">
        <authorList>
            <consortium name="RefSeq"/>
        </authorList>
    </citation>
    <scope>IDENTIFICATION</scope>
    <source>
        <strain evidence="4">CBS 304.34</strain>
    </source>
</reference>
<feature type="region of interest" description="Disordered" evidence="1">
    <location>
        <begin position="328"/>
        <end position="349"/>
    </location>
</feature>
<sequence length="349" mass="38335">MSPGWRLWHCDRSTPQESSAEPSLAARLRGLQHVHVYSYSLQLSTVLSSGDVLFAAYVRESAVAWPSLLFHSDLCTPLQTTSWPHLATPRHTSTTNNDTLTFDIAPRTRVLWSHPSAAQPSPPPPCHRANVSRAFTCSTSCRRPTQLGGPYHPQPPTAAEPRALKPAARRHEPSSLRIQSKFPADVLLESPRTLASTHASAIRDLLLTYVSSCPGKDLSHREPVPQILLHARRNSSGPRPVPALLARQQVSSLICHASRGELRRTSSGCVTSGEGTVDLHIALEQGNKPRELCRESTRFGGFSYTANLHALLWNKDTSFASSVVDQPDLEEAPTRPTWTLHAGTRKQTS</sequence>
<proteinExistence type="predicted"/>
<gene>
    <name evidence="2 4" type="ORF">BDZ99DRAFT_514069</name>
</gene>
<name>A0A6A6ZA18_9PEZI</name>
<accession>A0A6A6ZA18</accession>